<keyword evidence="2" id="KW-0813">Transport</keyword>
<sequence>MFTFNNISLQLGGNTILKNMSGTISQGAVTALIGPNGSGKSTLLSVLCGLQQPSSGQVSFAGQTLESYSRAQLAKKLALLPQRNPVPATLNVADLVCFGRHPHRPWYKNISKQDKEIIDWAMQETGVKHYAKQLLTDLSGGELQRVWLAMVLAQDTEVLMLDEPTSWLDISHQLSLLKIVRRLNQKYQKTIVWVLHDLNQAAQFSDQAILINHGVIINSGDAHSVINAEDVSEVYQTPVVSHRLGQQQVLWPEEQA</sequence>
<dbReference type="Proteomes" id="UP001310248">
    <property type="component" value="Unassembled WGS sequence"/>
</dbReference>
<dbReference type="Gene3D" id="3.40.50.300">
    <property type="entry name" value="P-loop containing nucleotide triphosphate hydrolases"/>
    <property type="match status" value="1"/>
</dbReference>
<dbReference type="PANTHER" id="PTHR42771:SF2">
    <property type="entry name" value="IRON(3+)-HYDROXAMATE IMPORT ATP-BINDING PROTEIN FHUC"/>
    <property type="match status" value="1"/>
</dbReference>
<feature type="domain" description="ABC transporter" evidence="10">
    <location>
        <begin position="2"/>
        <end position="238"/>
    </location>
</feature>
<keyword evidence="12" id="KW-1185">Reference proteome</keyword>
<evidence type="ECO:0000256" key="7">
    <source>
        <dbReference type="ARBA" id="ARBA00023004"/>
    </source>
</evidence>
<evidence type="ECO:0000256" key="2">
    <source>
        <dbReference type="ARBA" id="ARBA00022448"/>
    </source>
</evidence>
<keyword evidence="3" id="KW-1003">Cell membrane</keyword>
<dbReference type="CDD" id="cd03214">
    <property type="entry name" value="ABC_Iron-Siderophores_B12_Hemin"/>
    <property type="match status" value="1"/>
</dbReference>
<dbReference type="Pfam" id="PF00005">
    <property type="entry name" value="ABC_tran"/>
    <property type="match status" value="1"/>
</dbReference>
<dbReference type="PROSITE" id="PS50893">
    <property type="entry name" value="ABC_TRANSPORTER_2"/>
    <property type="match status" value="1"/>
</dbReference>
<accession>A0ABU7G287</accession>
<dbReference type="SMART" id="SM00382">
    <property type="entry name" value="AAA"/>
    <property type="match status" value="1"/>
</dbReference>
<gene>
    <name evidence="11" type="ORF">SNR37_002936</name>
</gene>
<dbReference type="PROSITE" id="PS00211">
    <property type="entry name" value="ABC_TRANSPORTER_1"/>
    <property type="match status" value="1"/>
</dbReference>
<name>A0ABU7G287_9ALTE</name>
<evidence type="ECO:0000256" key="9">
    <source>
        <dbReference type="ARBA" id="ARBA00023136"/>
    </source>
</evidence>
<keyword evidence="6 11" id="KW-0067">ATP-binding</keyword>
<comment type="subcellular location">
    <subcellularLocation>
        <location evidence="1">Cell membrane</location>
        <topology evidence="1">Peripheral membrane protein</topology>
    </subcellularLocation>
</comment>
<keyword evidence="9" id="KW-0472">Membrane</keyword>
<protein>
    <submittedName>
        <fullName evidence="11">ABC transporter ATP-binding protein</fullName>
    </submittedName>
</protein>
<dbReference type="InterPro" id="IPR017871">
    <property type="entry name" value="ABC_transporter-like_CS"/>
</dbReference>
<evidence type="ECO:0000256" key="6">
    <source>
        <dbReference type="ARBA" id="ARBA00022840"/>
    </source>
</evidence>
<proteinExistence type="predicted"/>
<dbReference type="GO" id="GO:0005524">
    <property type="term" value="F:ATP binding"/>
    <property type="evidence" value="ECO:0007669"/>
    <property type="project" value="UniProtKB-KW"/>
</dbReference>
<evidence type="ECO:0000256" key="8">
    <source>
        <dbReference type="ARBA" id="ARBA00023065"/>
    </source>
</evidence>
<keyword evidence="5" id="KW-0547">Nucleotide-binding</keyword>
<evidence type="ECO:0000256" key="1">
    <source>
        <dbReference type="ARBA" id="ARBA00004202"/>
    </source>
</evidence>
<dbReference type="InterPro" id="IPR003439">
    <property type="entry name" value="ABC_transporter-like_ATP-bd"/>
</dbReference>
<comment type="caution">
    <text evidence="11">The sequence shown here is derived from an EMBL/GenBank/DDBJ whole genome shotgun (WGS) entry which is preliminary data.</text>
</comment>
<dbReference type="PANTHER" id="PTHR42771">
    <property type="entry name" value="IRON(3+)-HYDROXAMATE IMPORT ATP-BINDING PROTEIN FHUC"/>
    <property type="match status" value="1"/>
</dbReference>
<dbReference type="RefSeq" id="WP_329774800.1">
    <property type="nucleotide sequence ID" value="NZ_JAYDYW010000005.1"/>
</dbReference>
<dbReference type="InterPro" id="IPR003593">
    <property type="entry name" value="AAA+_ATPase"/>
</dbReference>
<keyword evidence="8" id="KW-0406">Ion transport</keyword>
<reference evidence="12" key="1">
    <citation type="submission" date="2023-07" db="EMBL/GenBank/DDBJ databases">
        <title>Draft genome sequence of Agarivorans aestuarii strain ZMCS4, a CAZymes producing bacteria isolated from the marine brown algae Clodostephus spongiosus.</title>
        <authorList>
            <person name="Lorente B."/>
            <person name="Cabral C."/>
            <person name="Frias J."/>
            <person name="Faria J."/>
            <person name="Toubarro D."/>
        </authorList>
    </citation>
    <scope>NUCLEOTIDE SEQUENCE [LARGE SCALE GENOMIC DNA]</scope>
    <source>
        <strain evidence="12">ZMCS4</strain>
    </source>
</reference>
<dbReference type="SUPFAM" id="SSF52540">
    <property type="entry name" value="P-loop containing nucleoside triphosphate hydrolases"/>
    <property type="match status" value="1"/>
</dbReference>
<evidence type="ECO:0000256" key="5">
    <source>
        <dbReference type="ARBA" id="ARBA00022741"/>
    </source>
</evidence>
<evidence type="ECO:0000313" key="12">
    <source>
        <dbReference type="Proteomes" id="UP001310248"/>
    </source>
</evidence>
<evidence type="ECO:0000259" key="10">
    <source>
        <dbReference type="PROSITE" id="PS50893"/>
    </source>
</evidence>
<keyword evidence="4" id="KW-0410">Iron transport</keyword>
<organism evidence="11 12">
    <name type="scientific">Agarivorans aestuarii</name>
    <dbReference type="NCBI Taxonomy" id="1563703"/>
    <lineage>
        <taxon>Bacteria</taxon>
        <taxon>Pseudomonadati</taxon>
        <taxon>Pseudomonadota</taxon>
        <taxon>Gammaproteobacteria</taxon>
        <taxon>Alteromonadales</taxon>
        <taxon>Alteromonadaceae</taxon>
        <taxon>Agarivorans</taxon>
    </lineage>
</organism>
<dbReference type="InterPro" id="IPR051535">
    <property type="entry name" value="Siderophore_ABC-ATPase"/>
</dbReference>
<dbReference type="EMBL" id="JAYDYW010000005">
    <property type="protein sequence ID" value="MEE1673512.1"/>
    <property type="molecule type" value="Genomic_DNA"/>
</dbReference>
<evidence type="ECO:0000256" key="4">
    <source>
        <dbReference type="ARBA" id="ARBA00022496"/>
    </source>
</evidence>
<dbReference type="InterPro" id="IPR027417">
    <property type="entry name" value="P-loop_NTPase"/>
</dbReference>
<keyword evidence="7" id="KW-0408">Iron</keyword>
<evidence type="ECO:0000313" key="11">
    <source>
        <dbReference type="EMBL" id="MEE1673512.1"/>
    </source>
</evidence>
<evidence type="ECO:0000256" key="3">
    <source>
        <dbReference type="ARBA" id="ARBA00022475"/>
    </source>
</evidence>